<keyword evidence="2 7" id="KW-0812">Transmembrane</keyword>
<evidence type="ECO:0000259" key="9">
    <source>
        <dbReference type="Pfam" id="PF25147"/>
    </source>
</evidence>
<organism evidence="10 11">
    <name type="scientific">Vanrija albida</name>
    <dbReference type="NCBI Taxonomy" id="181172"/>
    <lineage>
        <taxon>Eukaryota</taxon>
        <taxon>Fungi</taxon>
        <taxon>Dikarya</taxon>
        <taxon>Basidiomycota</taxon>
        <taxon>Agaricomycotina</taxon>
        <taxon>Tremellomycetes</taxon>
        <taxon>Trichosporonales</taxon>
        <taxon>Trichosporonaceae</taxon>
        <taxon>Vanrija</taxon>
    </lineage>
</organism>
<evidence type="ECO:0000313" key="10">
    <source>
        <dbReference type="EMBL" id="KAL1413632.1"/>
    </source>
</evidence>
<evidence type="ECO:0000256" key="5">
    <source>
        <dbReference type="ARBA" id="ARBA00022989"/>
    </source>
</evidence>
<evidence type="ECO:0000256" key="2">
    <source>
        <dbReference type="ARBA" id="ARBA00022692"/>
    </source>
</evidence>
<sequence length="288" mass="29972">MRGIRRALATALAAASAVAGSSLAIKGGKAVVSLGGVSDDALVFTKTSGWTTPLALPSAATLKLAFSIVDAESGEGVVPRAAFVSFSSEDGDDVVLQVGVKPNGKAAYFLDTAKPPRALAATTGALNARLLLSNGDEHKPLSFPLGVVELPGSALQPQRKRHSLPPRAGEPAFAPQGDLFHTFKEEEREVAFVKAAAGVAIVVVPWALLLALIGNISNNLQFQTPPSAIYAFLACLVGLEGLILRYWIGWRLYQLLPPFLALSAVTAYVGTVALRAARAQRLKAGGAP</sequence>
<evidence type="ECO:0000313" key="11">
    <source>
        <dbReference type="Proteomes" id="UP001565368"/>
    </source>
</evidence>
<dbReference type="Pfam" id="PF25147">
    <property type="entry name" value="Ribophorin_II_C"/>
    <property type="match status" value="1"/>
</dbReference>
<evidence type="ECO:0000256" key="3">
    <source>
        <dbReference type="ARBA" id="ARBA00022729"/>
    </source>
</evidence>
<keyword evidence="5 7" id="KW-1133">Transmembrane helix</keyword>
<feature type="signal peptide" evidence="8">
    <location>
        <begin position="1"/>
        <end position="24"/>
    </location>
</feature>
<dbReference type="GeneID" id="95982453"/>
<feature type="chain" id="PRO_5046540023" description="Ribophorin II C-terminal domain-containing protein" evidence="8">
    <location>
        <begin position="25"/>
        <end position="288"/>
    </location>
</feature>
<feature type="transmembrane region" description="Helical" evidence="7">
    <location>
        <begin position="195"/>
        <end position="216"/>
    </location>
</feature>
<comment type="subcellular location">
    <subcellularLocation>
        <location evidence="1">Endoplasmic reticulum membrane</location>
        <topology evidence="1">Multi-pass membrane protein</topology>
    </subcellularLocation>
</comment>
<comment type="caution">
    <text evidence="10">The sequence shown here is derived from an EMBL/GenBank/DDBJ whole genome shotgun (WGS) entry which is preliminary data.</text>
</comment>
<name>A0ABR3QGM5_9TREE</name>
<dbReference type="PANTHER" id="PTHR12640">
    <property type="entry name" value="RIBOPHORIN II"/>
    <property type="match status" value="1"/>
</dbReference>
<feature type="transmembrane region" description="Helical" evidence="7">
    <location>
        <begin position="228"/>
        <end position="248"/>
    </location>
</feature>
<protein>
    <recommendedName>
        <fullName evidence="9">Ribophorin II C-terminal domain-containing protein</fullName>
    </recommendedName>
</protein>
<evidence type="ECO:0000256" key="6">
    <source>
        <dbReference type="ARBA" id="ARBA00023136"/>
    </source>
</evidence>
<evidence type="ECO:0000256" key="4">
    <source>
        <dbReference type="ARBA" id="ARBA00022824"/>
    </source>
</evidence>
<evidence type="ECO:0000256" key="1">
    <source>
        <dbReference type="ARBA" id="ARBA00004477"/>
    </source>
</evidence>
<keyword evidence="11" id="KW-1185">Reference proteome</keyword>
<dbReference type="RefSeq" id="XP_069213576.1">
    <property type="nucleotide sequence ID" value="XM_069350032.1"/>
</dbReference>
<feature type="transmembrane region" description="Helical" evidence="7">
    <location>
        <begin position="254"/>
        <end position="274"/>
    </location>
</feature>
<gene>
    <name evidence="10" type="ORF">Q8F55_001410</name>
</gene>
<evidence type="ECO:0000256" key="8">
    <source>
        <dbReference type="SAM" id="SignalP"/>
    </source>
</evidence>
<reference evidence="10 11" key="1">
    <citation type="submission" date="2023-08" db="EMBL/GenBank/DDBJ databases">
        <title>Annotated Genome Sequence of Vanrija albida AlHP1.</title>
        <authorList>
            <person name="Herzog R."/>
        </authorList>
    </citation>
    <scope>NUCLEOTIDE SEQUENCE [LARGE SCALE GENOMIC DNA]</scope>
    <source>
        <strain evidence="10 11">AlHP1</strain>
    </source>
</reference>
<keyword evidence="3 8" id="KW-0732">Signal</keyword>
<accession>A0ABR3QGM5</accession>
<dbReference type="InterPro" id="IPR056790">
    <property type="entry name" value="Ribophorin_II_C"/>
</dbReference>
<dbReference type="InterPro" id="IPR008814">
    <property type="entry name" value="Swp1"/>
</dbReference>
<feature type="domain" description="Ribophorin II C-terminal" evidence="9">
    <location>
        <begin position="183"/>
        <end position="281"/>
    </location>
</feature>
<evidence type="ECO:0000256" key="7">
    <source>
        <dbReference type="SAM" id="Phobius"/>
    </source>
</evidence>
<dbReference type="EMBL" id="JBBXJM010000001">
    <property type="protein sequence ID" value="KAL1413632.1"/>
    <property type="molecule type" value="Genomic_DNA"/>
</dbReference>
<dbReference type="PANTHER" id="PTHR12640:SF0">
    <property type="entry name" value="DOLICHYL-DIPHOSPHOOLIGOSACCHARIDE--PROTEIN GLYCOSYLTRANSFERASE SUBUNIT 2"/>
    <property type="match status" value="1"/>
</dbReference>
<dbReference type="Proteomes" id="UP001565368">
    <property type="component" value="Unassembled WGS sequence"/>
</dbReference>
<keyword evidence="6 7" id="KW-0472">Membrane</keyword>
<keyword evidence="4" id="KW-0256">Endoplasmic reticulum</keyword>
<proteinExistence type="predicted"/>